<feature type="non-terminal residue" evidence="1">
    <location>
        <position position="1"/>
    </location>
</feature>
<dbReference type="AlphaFoldDB" id="A0A0F8ZCD7"/>
<sequence length="354" mass="39495">AICYDVYDRTRHYVYYYPDSGAAYGVNPIGSANAELIHDTAHPFKHNGKGYVPVELNTVPAGSYLSHPDAVVHEGESIFALSRDLYPEMNRIATVLHNLTMASFFGARQYASDAGEEKDTEAIPFGLGVVISIEKGGGYTLIPVNDIKNATRLEFSMLDSRMQRATLPSIESGNLTFSLSALAIGRLKESKDLIFVPRLKNLSDQTKGEVKMSFRQFQEVGGEIELGEEGRKRKYQIKDLEGQYSLEVEYFAEAKEERLAAITEAQSQRGLIPDRAIRIETLHRPDPDGDEDALRDEAAEKADPAIALYNRLHSLIDKADLAAEAENNKEADRFDMRAKMTLNSLLMILKQRAM</sequence>
<gene>
    <name evidence="1" type="ORF">LCGC14_3051680</name>
</gene>
<dbReference type="EMBL" id="LAZR01064337">
    <property type="protein sequence ID" value="KKK57716.1"/>
    <property type="molecule type" value="Genomic_DNA"/>
</dbReference>
<name>A0A0F8ZCD7_9ZZZZ</name>
<feature type="non-terminal residue" evidence="1">
    <location>
        <position position="354"/>
    </location>
</feature>
<organism evidence="1">
    <name type="scientific">marine sediment metagenome</name>
    <dbReference type="NCBI Taxonomy" id="412755"/>
    <lineage>
        <taxon>unclassified sequences</taxon>
        <taxon>metagenomes</taxon>
        <taxon>ecological metagenomes</taxon>
    </lineage>
</organism>
<proteinExistence type="predicted"/>
<accession>A0A0F8ZCD7</accession>
<comment type="caution">
    <text evidence="1">The sequence shown here is derived from an EMBL/GenBank/DDBJ whole genome shotgun (WGS) entry which is preliminary data.</text>
</comment>
<evidence type="ECO:0000313" key="1">
    <source>
        <dbReference type="EMBL" id="KKK57716.1"/>
    </source>
</evidence>
<protein>
    <submittedName>
        <fullName evidence="1">Uncharacterized protein</fullName>
    </submittedName>
</protein>
<reference evidence="1" key="1">
    <citation type="journal article" date="2015" name="Nature">
        <title>Complex archaea that bridge the gap between prokaryotes and eukaryotes.</title>
        <authorList>
            <person name="Spang A."/>
            <person name="Saw J.H."/>
            <person name="Jorgensen S.L."/>
            <person name="Zaremba-Niedzwiedzka K."/>
            <person name="Martijn J."/>
            <person name="Lind A.E."/>
            <person name="van Eijk R."/>
            <person name="Schleper C."/>
            <person name="Guy L."/>
            <person name="Ettema T.J."/>
        </authorList>
    </citation>
    <scope>NUCLEOTIDE SEQUENCE</scope>
</reference>